<accession>A0A383UNK6</accession>
<gene>
    <name evidence="1" type="ORF">BLGHR1_12668</name>
</gene>
<sequence>MLVVLIKGFMQPMVYCSYPNYQRRPYPLMISYYMPRHVCAVWDQYLQGQVLMQQFKHPLRVRLGLQLKESCVLQGLRIPHMVEQLKSECNQAMRKPLS</sequence>
<dbReference type="Proteomes" id="UP000275772">
    <property type="component" value="Unassembled WGS sequence"/>
</dbReference>
<dbReference type="VEuPathDB" id="FungiDB:BLGHR1_12668"/>
<protein>
    <submittedName>
        <fullName evidence="1">Uncharacterized protein</fullName>
    </submittedName>
</protein>
<evidence type="ECO:0000313" key="1">
    <source>
        <dbReference type="EMBL" id="SZF01894.1"/>
    </source>
</evidence>
<dbReference type="EMBL" id="UNSH01000041">
    <property type="protein sequence ID" value="SZF01894.1"/>
    <property type="molecule type" value="Genomic_DNA"/>
</dbReference>
<name>A0A383UNK6_BLUHO</name>
<dbReference type="AlphaFoldDB" id="A0A383UNK6"/>
<evidence type="ECO:0000313" key="2">
    <source>
        <dbReference type="Proteomes" id="UP000275772"/>
    </source>
</evidence>
<reference evidence="1 2" key="1">
    <citation type="submission" date="2017-11" db="EMBL/GenBank/DDBJ databases">
        <authorList>
            <person name="Kracher B."/>
        </authorList>
    </citation>
    <scope>NUCLEOTIDE SEQUENCE [LARGE SCALE GENOMIC DNA]</scope>
    <source>
        <strain evidence="1 2">RACE1</strain>
    </source>
</reference>
<proteinExistence type="predicted"/>
<organism evidence="1 2">
    <name type="scientific">Blumeria hordei</name>
    <name type="common">Barley powdery mildew</name>
    <name type="synonym">Blumeria graminis f. sp. hordei</name>
    <dbReference type="NCBI Taxonomy" id="2867405"/>
    <lineage>
        <taxon>Eukaryota</taxon>
        <taxon>Fungi</taxon>
        <taxon>Dikarya</taxon>
        <taxon>Ascomycota</taxon>
        <taxon>Pezizomycotina</taxon>
        <taxon>Leotiomycetes</taxon>
        <taxon>Erysiphales</taxon>
        <taxon>Erysiphaceae</taxon>
        <taxon>Blumeria</taxon>
    </lineage>
</organism>